<dbReference type="InterPro" id="IPR036890">
    <property type="entry name" value="HATPase_C_sf"/>
</dbReference>
<accession>A0A1M4UYX8</accession>
<gene>
    <name evidence="10" type="ORF">SAMN05444273_10270</name>
</gene>
<dbReference type="SUPFAM" id="SSF52172">
    <property type="entry name" value="CheY-like"/>
    <property type="match status" value="1"/>
</dbReference>
<reference evidence="11" key="1">
    <citation type="submission" date="2016-11" db="EMBL/GenBank/DDBJ databases">
        <authorList>
            <person name="Varghese N."/>
            <person name="Submissions S."/>
        </authorList>
    </citation>
    <scope>NUCLEOTIDE SEQUENCE [LARGE SCALE GENOMIC DNA]</scope>
    <source>
        <strain evidence="11">DSM 100566</strain>
    </source>
</reference>
<evidence type="ECO:0000256" key="5">
    <source>
        <dbReference type="ARBA" id="ARBA00022777"/>
    </source>
</evidence>
<keyword evidence="3 6" id="KW-0597">Phosphoprotein</keyword>
<evidence type="ECO:0000259" key="9">
    <source>
        <dbReference type="PROSITE" id="PS50110"/>
    </source>
</evidence>
<dbReference type="PROSITE" id="PS50109">
    <property type="entry name" value="HIS_KIN"/>
    <property type="match status" value="1"/>
</dbReference>
<dbReference type="InterPro" id="IPR001789">
    <property type="entry name" value="Sig_transdc_resp-reg_receiver"/>
</dbReference>
<dbReference type="SUPFAM" id="SSF47384">
    <property type="entry name" value="Homodimeric domain of signal transducing histidine kinase"/>
    <property type="match status" value="1"/>
</dbReference>
<feature type="modified residue" description="4-aspartylphosphate" evidence="6">
    <location>
        <position position="665"/>
    </location>
</feature>
<evidence type="ECO:0000313" key="11">
    <source>
        <dbReference type="Proteomes" id="UP000184144"/>
    </source>
</evidence>
<evidence type="ECO:0000259" key="8">
    <source>
        <dbReference type="PROSITE" id="PS50109"/>
    </source>
</evidence>
<dbReference type="Pfam" id="PF00512">
    <property type="entry name" value="HisKA"/>
    <property type="match status" value="1"/>
</dbReference>
<dbReference type="CDD" id="cd00156">
    <property type="entry name" value="REC"/>
    <property type="match status" value="1"/>
</dbReference>
<dbReference type="PANTHER" id="PTHR43047">
    <property type="entry name" value="TWO-COMPONENT HISTIDINE PROTEIN KINASE"/>
    <property type="match status" value="1"/>
</dbReference>
<dbReference type="SMART" id="SM00388">
    <property type="entry name" value="HisKA"/>
    <property type="match status" value="1"/>
</dbReference>
<protein>
    <recommendedName>
        <fullName evidence="2">histidine kinase</fullName>
        <ecNumber evidence="2">2.7.13.3</ecNumber>
    </recommendedName>
</protein>
<dbReference type="InterPro" id="IPR004358">
    <property type="entry name" value="Sig_transdc_His_kin-like_C"/>
</dbReference>
<dbReference type="FunFam" id="3.30.565.10:FF:000049">
    <property type="entry name" value="Two-component sensor histidine kinase"/>
    <property type="match status" value="1"/>
</dbReference>
<dbReference type="SMART" id="SM00387">
    <property type="entry name" value="HATPase_c"/>
    <property type="match status" value="1"/>
</dbReference>
<dbReference type="PANTHER" id="PTHR43047:SF9">
    <property type="entry name" value="HISTIDINE KINASE"/>
    <property type="match status" value="1"/>
</dbReference>
<evidence type="ECO:0000256" key="4">
    <source>
        <dbReference type="ARBA" id="ARBA00022679"/>
    </source>
</evidence>
<organism evidence="10 11">
    <name type="scientific">Litoreibacter ascidiaceicola</name>
    <dbReference type="NCBI Taxonomy" id="1486859"/>
    <lineage>
        <taxon>Bacteria</taxon>
        <taxon>Pseudomonadati</taxon>
        <taxon>Pseudomonadota</taxon>
        <taxon>Alphaproteobacteria</taxon>
        <taxon>Rhodobacterales</taxon>
        <taxon>Roseobacteraceae</taxon>
        <taxon>Litoreibacter</taxon>
    </lineage>
</organism>
<keyword evidence="4" id="KW-0808">Transferase</keyword>
<evidence type="ECO:0000256" key="7">
    <source>
        <dbReference type="SAM" id="Coils"/>
    </source>
</evidence>
<dbReference type="Gene3D" id="3.30.450.20">
    <property type="entry name" value="PAS domain"/>
    <property type="match status" value="2"/>
</dbReference>
<name>A0A1M4UYX8_9RHOB</name>
<dbReference type="EMBL" id="FQUV01000002">
    <property type="protein sequence ID" value="SHE61847.1"/>
    <property type="molecule type" value="Genomic_DNA"/>
</dbReference>
<dbReference type="STRING" id="1486859.SAMN05444273_10270"/>
<feature type="domain" description="Response regulatory" evidence="9">
    <location>
        <begin position="614"/>
        <end position="730"/>
    </location>
</feature>
<dbReference type="OrthoDB" id="9764438at2"/>
<proteinExistence type="predicted"/>
<dbReference type="InterPro" id="IPR005467">
    <property type="entry name" value="His_kinase_dom"/>
</dbReference>
<dbReference type="InterPro" id="IPR003661">
    <property type="entry name" value="HisK_dim/P_dom"/>
</dbReference>
<keyword evidence="7" id="KW-0175">Coiled coil</keyword>
<dbReference type="AlphaFoldDB" id="A0A1M4UYX8"/>
<comment type="catalytic activity">
    <reaction evidence="1">
        <text>ATP + protein L-histidine = ADP + protein N-phospho-L-histidine.</text>
        <dbReference type="EC" id="2.7.13.3"/>
    </reaction>
</comment>
<sequence>MSLINPADSVERQNEKLLQIAQSLMRRVEQKNEQSGLAYQQFERAALLETQVRERTRALERTLDLLQDSNARLEIANLETETARANLTEAIETINEGFALFDTEDRLVLSNSRFCRDLLDIEERLVAGLPFQNYVSLISSSRFLALPEGQQPQEWAQLRMQRHGDEHVVFNVQLLWDRWLQVSEHRTSRGGTVILQTDVTDIIRMERQERDKMRDQQAKMLQATLDHLNQGVCIFDHNQILVGWNKKMDGMLAPPRRRAAIGMEFSTLLDRLRDDLVFHDGFDAEHLSKWANHSIRRRPMAFEVSRGGNQIFNVFAQEMPDGGFVISFTDVTAERETARALYEMNEFLERRVQDRTQELGVALAEAERANASKSRFVAAASHDLLQPLSAAKLFISSLPDKVENPEALEVIAKTETALMGAEQIIEALLDISKLDAGKAVFKVQPLNLSRIFAPLRDELSPLANKKGIELRIVDCDLSVRSDPGYLRRIVQNLVSNAIRYTNQGRVLVGVRRVGERAKIEVWDTGRGIPESEQRTIFQEFHRLDATNSEAGLGLGLAIVERACKGLDHELNLWSAPGVGSCFSLMVPVNDAKTERTQPEEFSPSRDAKNLHGLLFMLVENDPQLASAMSMMIEGHGASVIHAHSAEEATALLHEIELIPDAMLLDYHLGYGRTGTEFYESLSADYRDVPTAIVSANRSKELKDTCKRLSLRLLEKPISKESLRGFLSQIPTARHVEF</sequence>
<dbReference type="Gene3D" id="1.10.287.130">
    <property type="match status" value="1"/>
</dbReference>
<evidence type="ECO:0000256" key="3">
    <source>
        <dbReference type="ARBA" id="ARBA00022553"/>
    </source>
</evidence>
<dbReference type="PROSITE" id="PS50110">
    <property type="entry name" value="RESPONSE_REGULATORY"/>
    <property type="match status" value="1"/>
</dbReference>
<dbReference type="InterPro" id="IPR036097">
    <property type="entry name" value="HisK_dim/P_sf"/>
</dbReference>
<dbReference type="Gene3D" id="3.30.565.10">
    <property type="entry name" value="Histidine kinase-like ATPase, C-terminal domain"/>
    <property type="match status" value="1"/>
</dbReference>
<dbReference type="GO" id="GO:0000155">
    <property type="term" value="F:phosphorelay sensor kinase activity"/>
    <property type="evidence" value="ECO:0007669"/>
    <property type="project" value="InterPro"/>
</dbReference>
<feature type="domain" description="Histidine kinase" evidence="8">
    <location>
        <begin position="379"/>
        <end position="590"/>
    </location>
</feature>
<evidence type="ECO:0000256" key="6">
    <source>
        <dbReference type="PROSITE-ProRule" id="PRU00169"/>
    </source>
</evidence>
<dbReference type="Gene3D" id="3.40.50.2300">
    <property type="match status" value="1"/>
</dbReference>
<evidence type="ECO:0000256" key="1">
    <source>
        <dbReference type="ARBA" id="ARBA00000085"/>
    </source>
</evidence>
<dbReference type="InterPro" id="IPR003594">
    <property type="entry name" value="HATPase_dom"/>
</dbReference>
<dbReference type="Pfam" id="PF12860">
    <property type="entry name" value="PAS_7"/>
    <property type="match status" value="2"/>
</dbReference>
<keyword evidence="11" id="KW-1185">Reference proteome</keyword>
<dbReference type="PRINTS" id="PR00344">
    <property type="entry name" value="BCTRLSENSOR"/>
</dbReference>
<dbReference type="GO" id="GO:0005886">
    <property type="term" value="C:plasma membrane"/>
    <property type="evidence" value="ECO:0007669"/>
    <property type="project" value="TreeGrafter"/>
</dbReference>
<dbReference type="CDD" id="cd00082">
    <property type="entry name" value="HisKA"/>
    <property type="match status" value="1"/>
</dbReference>
<dbReference type="CDD" id="cd00075">
    <property type="entry name" value="HATPase"/>
    <property type="match status" value="1"/>
</dbReference>
<dbReference type="SUPFAM" id="SSF55874">
    <property type="entry name" value="ATPase domain of HSP90 chaperone/DNA topoisomerase II/histidine kinase"/>
    <property type="match status" value="1"/>
</dbReference>
<dbReference type="EC" id="2.7.13.3" evidence="2"/>
<dbReference type="Pfam" id="PF02518">
    <property type="entry name" value="HATPase_c"/>
    <property type="match status" value="1"/>
</dbReference>
<dbReference type="Proteomes" id="UP000184144">
    <property type="component" value="Unassembled WGS sequence"/>
</dbReference>
<dbReference type="GO" id="GO:0009927">
    <property type="term" value="F:histidine phosphotransfer kinase activity"/>
    <property type="evidence" value="ECO:0007669"/>
    <property type="project" value="TreeGrafter"/>
</dbReference>
<evidence type="ECO:0000313" key="10">
    <source>
        <dbReference type="EMBL" id="SHE61847.1"/>
    </source>
</evidence>
<evidence type="ECO:0000256" key="2">
    <source>
        <dbReference type="ARBA" id="ARBA00012438"/>
    </source>
</evidence>
<keyword evidence="5 10" id="KW-0418">Kinase</keyword>
<dbReference type="RefSeq" id="WP_073140760.1">
    <property type="nucleotide sequence ID" value="NZ_FQUV01000002.1"/>
</dbReference>
<dbReference type="InterPro" id="IPR011006">
    <property type="entry name" value="CheY-like_superfamily"/>
</dbReference>
<dbReference type="Pfam" id="PF00072">
    <property type="entry name" value="Response_reg"/>
    <property type="match status" value="1"/>
</dbReference>
<feature type="coiled-coil region" evidence="7">
    <location>
        <begin position="7"/>
        <end position="76"/>
    </location>
</feature>